<evidence type="ECO:0000313" key="2">
    <source>
        <dbReference type="Proteomes" id="UP000278440"/>
    </source>
</evidence>
<dbReference type="Proteomes" id="UP000278440">
    <property type="component" value="Unassembled WGS sequence"/>
</dbReference>
<organism evidence="1 2">
    <name type="scientific">Terracoccus luteus</name>
    <dbReference type="NCBI Taxonomy" id="53356"/>
    <lineage>
        <taxon>Bacteria</taxon>
        <taxon>Bacillati</taxon>
        <taxon>Actinomycetota</taxon>
        <taxon>Actinomycetes</taxon>
        <taxon>Micrococcales</taxon>
        <taxon>Intrasporangiaceae</taxon>
        <taxon>Terracoccus</taxon>
    </lineage>
</organism>
<comment type="caution">
    <text evidence="1">The sequence shown here is derived from an EMBL/GenBank/DDBJ whole genome shotgun (WGS) entry which is preliminary data.</text>
</comment>
<keyword evidence="2" id="KW-1185">Reference proteome</keyword>
<protein>
    <submittedName>
        <fullName evidence="1">Uncharacterized protein</fullName>
    </submittedName>
</protein>
<sequence length="82" mass="9274">MHATGNFVDIDPFGGILIMLQRFFICNGAGGHPRFALPLPHQRRLLVKIIMTIDDYRHNELGPLRPEDSLGRDSLLLSCYVL</sequence>
<name>A0A495Y1E7_9MICO</name>
<dbReference type="EMBL" id="RBXT01000001">
    <property type="protein sequence ID" value="RKT79429.1"/>
    <property type="molecule type" value="Genomic_DNA"/>
</dbReference>
<dbReference type="AlphaFoldDB" id="A0A495Y1E7"/>
<reference evidence="1 2" key="1">
    <citation type="submission" date="2018-10" db="EMBL/GenBank/DDBJ databases">
        <title>Sequencing the genomes of 1000 actinobacteria strains.</title>
        <authorList>
            <person name="Klenk H.-P."/>
        </authorList>
    </citation>
    <scope>NUCLEOTIDE SEQUENCE [LARGE SCALE GENOMIC DNA]</scope>
    <source>
        <strain evidence="1 2">DSM 44267</strain>
    </source>
</reference>
<evidence type="ECO:0000313" key="1">
    <source>
        <dbReference type="EMBL" id="RKT79429.1"/>
    </source>
</evidence>
<accession>A0A495Y1E7</accession>
<proteinExistence type="predicted"/>
<gene>
    <name evidence="1" type="ORF">DFJ68_2900</name>
</gene>